<dbReference type="HOGENOM" id="CLU_083486_0_2_0"/>
<evidence type="ECO:0000256" key="2">
    <source>
        <dbReference type="ARBA" id="ARBA00011233"/>
    </source>
</evidence>
<dbReference type="Pfam" id="PF01923">
    <property type="entry name" value="Cob_adeno_trans"/>
    <property type="match status" value="1"/>
</dbReference>
<comment type="subunit">
    <text evidence="2">Homotrimer.</text>
</comment>
<dbReference type="EMBL" id="FP565575">
    <property type="protein sequence ID" value="CBE69936.1"/>
    <property type="molecule type" value="Genomic_DNA"/>
</dbReference>
<comment type="pathway">
    <text evidence="6">Cofactor biosynthesis; adenosylcobalamin biosynthesis; adenosylcobalamin from cob(II)yrinate a,c-diamide: step 2/7.</text>
</comment>
<dbReference type="eggNOG" id="COG2096">
    <property type="taxonomic scope" value="Bacteria"/>
</dbReference>
<dbReference type="STRING" id="671143.DAMO_2863"/>
<dbReference type="Gene3D" id="1.20.1200.10">
    <property type="entry name" value="Cobalamin adenosyltransferase-like"/>
    <property type="match status" value="1"/>
</dbReference>
<dbReference type="AlphaFoldDB" id="D5MLM9"/>
<name>D5MLM9_METO1</name>
<evidence type="ECO:0000313" key="9">
    <source>
        <dbReference type="Proteomes" id="UP000006898"/>
    </source>
</evidence>
<dbReference type="FunFam" id="1.20.1200.10:FF:000001">
    <property type="entry name" value="Cob(I)yrinic acid a,c-diamide adenosyltransferase"/>
    <property type="match status" value="1"/>
</dbReference>
<organism evidence="8 9">
    <name type="scientific">Methylomirabilis oxygeniifera</name>
    <dbReference type="NCBI Taxonomy" id="671143"/>
    <lineage>
        <taxon>Bacteria</taxon>
        <taxon>Candidatus Methylomirabilota</taxon>
        <taxon>Candidatus Methylomirabilia</taxon>
        <taxon>Candidatus Methylomirabilales</taxon>
        <taxon>Candidatus Methylomirabilaceae</taxon>
        <taxon>Candidatus Methylomirabilis</taxon>
    </lineage>
</organism>
<evidence type="ECO:0000313" key="8">
    <source>
        <dbReference type="EMBL" id="CBE69936.1"/>
    </source>
</evidence>
<dbReference type="PANTHER" id="PTHR12213">
    <property type="entry name" value="CORRINOID ADENOSYLTRANSFERASE"/>
    <property type="match status" value="1"/>
</dbReference>
<evidence type="ECO:0000256" key="3">
    <source>
        <dbReference type="ARBA" id="ARBA00022679"/>
    </source>
</evidence>
<evidence type="ECO:0000256" key="6">
    <source>
        <dbReference type="RuleBase" id="RU366026"/>
    </source>
</evidence>
<keyword evidence="5 6" id="KW-0067">ATP-binding</keyword>
<dbReference type="Proteomes" id="UP000006898">
    <property type="component" value="Chromosome"/>
</dbReference>
<proteinExistence type="inferred from homology"/>
<evidence type="ECO:0000256" key="4">
    <source>
        <dbReference type="ARBA" id="ARBA00022741"/>
    </source>
</evidence>
<comment type="catalytic activity">
    <reaction evidence="6">
        <text>2 cob(II)yrinate a,c diamide + reduced [electron-transfer flavoprotein] + 2 ATP = 2 adenosylcob(III)yrinate a,c-diamide + 2 triphosphate + oxidized [electron-transfer flavoprotein] + 3 H(+)</text>
        <dbReference type="Rhea" id="RHEA:11528"/>
        <dbReference type="Rhea" id="RHEA-COMP:10685"/>
        <dbReference type="Rhea" id="RHEA-COMP:10686"/>
        <dbReference type="ChEBI" id="CHEBI:15378"/>
        <dbReference type="ChEBI" id="CHEBI:18036"/>
        <dbReference type="ChEBI" id="CHEBI:30616"/>
        <dbReference type="ChEBI" id="CHEBI:57692"/>
        <dbReference type="ChEBI" id="CHEBI:58307"/>
        <dbReference type="ChEBI" id="CHEBI:58503"/>
        <dbReference type="ChEBI" id="CHEBI:58537"/>
        <dbReference type="EC" id="2.5.1.17"/>
    </reaction>
</comment>
<comment type="similarity">
    <text evidence="1 6">Belongs to the Cob(I)alamin adenosyltransferase family.</text>
</comment>
<dbReference type="PANTHER" id="PTHR12213:SF0">
    <property type="entry name" value="CORRINOID ADENOSYLTRANSFERASE MMAB"/>
    <property type="match status" value="1"/>
</dbReference>
<reference evidence="8 9" key="1">
    <citation type="journal article" date="2010" name="Nature">
        <title>Nitrite-driven anaerobic methane oxidation by oxygenic bacteria.</title>
        <authorList>
            <person name="Ettwig K.F."/>
            <person name="Butler M.K."/>
            <person name="Le Paslier D."/>
            <person name="Pelletier E."/>
            <person name="Mangenot S."/>
            <person name="Kuypers M.M.M."/>
            <person name="Schreiber F."/>
            <person name="Dutilh B.E."/>
            <person name="Zedelius J."/>
            <person name="de Beer D."/>
            <person name="Gloerich J."/>
            <person name="Wessels H.J.C.T."/>
            <person name="van Allen T."/>
            <person name="Luesken F."/>
            <person name="Wu M."/>
            <person name="van de Pas-Schoonen K.T."/>
            <person name="Op den Camp H.J.M."/>
            <person name="Janssen-Megens E.M."/>
            <person name="Francoijs K-J."/>
            <person name="Stunnenberg H."/>
            <person name="Weissenbach J."/>
            <person name="Jetten M.S.M."/>
            <person name="Strous M."/>
        </authorList>
    </citation>
    <scope>NUCLEOTIDE SEQUENCE [LARGE SCALE GENOMIC DNA]</scope>
</reference>
<dbReference type="NCBIfam" id="TIGR00636">
    <property type="entry name" value="PduO_Nterm"/>
    <property type="match status" value="1"/>
</dbReference>
<gene>
    <name evidence="8" type="ORF">DAMO_2863</name>
</gene>
<dbReference type="GO" id="GO:0009236">
    <property type="term" value="P:cobalamin biosynthetic process"/>
    <property type="evidence" value="ECO:0007669"/>
    <property type="project" value="UniProtKB-UniRule"/>
</dbReference>
<keyword evidence="6" id="KW-0169">Cobalamin biosynthesis</keyword>
<dbReference type="GO" id="GO:0005524">
    <property type="term" value="F:ATP binding"/>
    <property type="evidence" value="ECO:0007669"/>
    <property type="project" value="UniProtKB-UniRule"/>
</dbReference>
<keyword evidence="4 6" id="KW-0547">Nucleotide-binding</keyword>
<dbReference type="InterPro" id="IPR036451">
    <property type="entry name" value="CblAdoTrfase-like_sf"/>
</dbReference>
<dbReference type="KEGG" id="mox:DAMO_2863"/>
<dbReference type="InterPro" id="IPR016030">
    <property type="entry name" value="CblAdoTrfase-like"/>
</dbReference>
<dbReference type="GO" id="GO:0008817">
    <property type="term" value="F:corrinoid adenosyltransferase activity"/>
    <property type="evidence" value="ECO:0007669"/>
    <property type="project" value="UniProtKB-UniRule"/>
</dbReference>
<keyword evidence="3 6" id="KW-0808">Transferase</keyword>
<sequence>MKIYTRKGDKGETGLIGGKRAFKSALRVEAYGEVDELSAVLGWIRAKLTDETIRKDLLQIQRDLFAVGAQLADPTGHVEQKAEKAGVHEGRVRELEGIIDRYDTVLSPLRAFILPGGSEGGALLHLARTVCRRAERRMVALSQGEPLSPVLIAYINRLSDLLFTLARAVNRDAGIEEIPW</sequence>
<dbReference type="UniPathway" id="UPA00148">
    <property type="reaction ID" value="UER00233"/>
</dbReference>
<dbReference type="SUPFAM" id="SSF89028">
    <property type="entry name" value="Cobalamin adenosyltransferase-like"/>
    <property type="match status" value="1"/>
</dbReference>
<feature type="domain" description="Cobalamin adenosyltransferase-like" evidence="7">
    <location>
        <begin position="3"/>
        <end position="168"/>
    </location>
</feature>
<dbReference type="InterPro" id="IPR029499">
    <property type="entry name" value="PduO-typ"/>
</dbReference>
<evidence type="ECO:0000256" key="5">
    <source>
        <dbReference type="ARBA" id="ARBA00022840"/>
    </source>
</evidence>
<evidence type="ECO:0000256" key="1">
    <source>
        <dbReference type="ARBA" id="ARBA00007487"/>
    </source>
</evidence>
<dbReference type="PATRIC" id="fig|671143.5.peg.2512"/>
<dbReference type="EC" id="2.5.1.17" evidence="6"/>
<protein>
    <recommendedName>
        <fullName evidence="6">Corrinoid adenosyltransferase</fullName>
        <ecNumber evidence="6">2.5.1.17</ecNumber>
    </recommendedName>
    <alternativeName>
        <fullName evidence="6">Cob(II)alamin adenosyltransferase</fullName>
    </alternativeName>
    <alternativeName>
        <fullName evidence="6">Cob(II)yrinic acid a,c-diamide adenosyltransferase</fullName>
    </alternativeName>
    <alternativeName>
        <fullName evidence="6">Cobinamide/cobalamin adenosyltransferase</fullName>
    </alternativeName>
</protein>
<comment type="catalytic activity">
    <reaction evidence="6">
        <text>2 cob(II)alamin + reduced [electron-transfer flavoprotein] + 2 ATP = 2 adenosylcob(III)alamin + 2 triphosphate + oxidized [electron-transfer flavoprotein] + 3 H(+)</text>
        <dbReference type="Rhea" id="RHEA:28671"/>
        <dbReference type="Rhea" id="RHEA-COMP:10685"/>
        <dbReference type="Rhea" id="RHEA-COMP:10686"/>
        <dbReference type="ChEBI" id="CHEBI:15378"/>
        <dbReference type="ChEBI" id="CHEBI:16304"/>
        <dbReference type="ChEBI" id="CHEBI:18036"/>
        <dbReference type="ChEBI" id="CHEBI:18408"/>
        <dbReference type="ChEBI" id="CHEBI:30616"/>
        <dbReference type="ChEBI" id="CHEBI:57692"/>
        <dbReference type="ChEBI" id="CHEBI:58307"/>
        <dbReference type="EC" id="2.5.1.17"/>
    </reaction>
</comment>
<evidence type="ECO:0000259" key="7">
    <source>
        <dbReference type="Pfam" id="PF01923"/>
    </source>
</evidence>
<accession>D5MLM9</accession>